<accession>A0A1H8T4C0</accession>
<sequence>MTLGRYFIVAAIIFFIGLTALYVGVNRPPFRQTPQQEHTGNHHGTAPTEKTTADETLCPAPILQPKEKS</sequence>
<evidence type="ECO:0000313" key="3">
    <source>
        <dbReference type="EMBL" id="SEO85702.1"/>
    </source>
</evidence>
<dbReference type="AlphaFoldDB" id="A0A1H8T4C0"/>
<reference evidence="3 4" key="1">
    <citation type="submission" date="2016-10" db="EMBL/GenBank/DDBJ databases">
        <authorList>
            <person name="de Groot N.N."/>
        </authorList>
    </citation>
    <scope>NUCLEOTIDE SEQUENCE [LARGE SCALE GENOMIC DNA]</scope>
    <source>
        <strain evidence="3 4">DSM 13305</strain>
    </source>
</reference>
<protein>
    <submittedName>
        <fullName evidence="3">Uncharacterized protein</fullName>
    </submittedName>
</protein>
<dbReference type="RefSeq" id="WP_091745072.1">
    <property type="nucleotide sequence ID" value="NZ_FODY01000006.1"/>
</dbReference>
<evidence type="ECO:0000313" key="4">
    <source>
        <dbReference type="Proteomes" id="UP000198847"/>
    </source>
</evidence>
<keyword evidence="2" id="KW-0812">Transmembrane</keyword>
<gene>
    <name evidence="3" type="ORF">SAMN04490178_10618</name>
</gene>
<feature type="region of interest" description="Disordered" evidence="1">
    <location>
        <begin position="28"/>
        <end position="69"/>
    </location>
</feature>
<dbReference type="Proteomes" id="UP000198847">
    <property type="component" value="Unassembled WGS sequence"/>
</dbReference>
<organism evidence="3 4">
    <name type="scientific">Propionispora vibrioides</name>
    <dbReference type="NCBI Taxonomy" id="112903"/>
    <lineage>
        <taxon>Bacteria</taxon>
        <taxon>Bacillati</taxon>
        <taxon>Bacillota</taxon>
        <taxon>Negativicutes</taxon>
        <taxon>Selenomonadales</taxon>
        <taxon>Sporomusaceae</taxon>
        <taxon>Propionispora</taxon>
    </lineage>
</organism>
<evidence type="ECO:0000256" key="2">
    <source>
        <dbReference type="SAM" id="Phobius"/>
    </source>
</evidence>
<name>A0A1H8T4C0_9FIRM</name>
<feature type="transmembrane region" description="Helical" evidence="2">
    <location>
        <begin position="6"/>
        <end position="25"/>
    </location>
</feature>
<dbReference type="STRING" id="112903.SAMN04490178_10618"/>
<dbReference type="EMBL" id="FODY01000006">
    <property type="protein sequence ID" value="SEO85702.1"/>
    <property type="molecule type" value="Genomic_DNA"/>
</dbReference>
<proteinExistence type="predicted"/>
<evidence type="ECO:0000256" key="1">
    <source>
        <dbReference type="SAM" id="MobiDB-lite"/>
    </source>
</evidence>
<keyword evidence="2" id="KW-0472">Membrane</keyword>
<keyword evidence="4" id="KW-1185">Reference proteome</keyword>
<dbReference type="OrthoDB" id="1685206at2"/>
<keyword evidence="2" id="KW-1133">Transmembrane helix</keyword>